<reference evidence="1" key="1">
    <citation type="submission" date="2021-02" db="EMBL/GenBank/DDBJ databases">
        <authorList>
            <person name="Nowell W R."/>
        </authorList>
    </citation>
    <scope>NUCLEOTIDE SEQUENCE</scope>
</reference>
<comment type="caution">
    <text evidence="1">The sequence shown here is derived from an EMBL/GenBank/DDBJ whole genome shotgun (WGS) entry which is preliminary data.</text>
</comment>
<feature type="non-terminal residue" evidence="1">
    <location>
        <position position="1"/>
    </location>
</feature>
<gene>
    <name evidence="1" type="ORF">XAT740_LOCUS63757</name>
</gene>
<dbReference type="EMBL" id="CAJNOR010020378">
    <property type="protein sequence ID" value="CAF1690471.1"/>
    <property type="molecule type" value="Genomic_DNA"/>
</dbReference>
<protein>
    <submittedName>
        <fullName evidence="1">Uncharacterized protein</fullName>
    </submittedName>
</protein>
<dbReference type="PANTHER" id="PTHR31497:SF0">
    <property type="entry name" value="AUTOCRINE PROLIFERATION REPRESSOR PROTEIN A"/>
    <property type="match status" value="1"/>
</dbReference>
<proteinExistence type="predicted"/>
<accession>A0A816HPM8</accession>
<evidence type="ECO:0000313" key="1">
    <source>
        <dbReference type="EMBL" id="CAF1690471.1"/>
    </source>
</evidence>
<name>A0A816HPM8_ADIRI</name>
<dbReference type="PANTHER" id="PTHR31497">
    <property type="entry name" value="AUTOCRINE PROLIFERATION REPRESSOR PROTEIN A"/>
    <property type="match status" value="1"/>
</dbReference>
<sequence length="80" mass="9277">SLVGWTFAFQDYYKLNITQYVDNDNMTKLSAIIDPLNYIDRFSKTKILQIQATGDEFFLLDNEAVFWNDLQIATGGSFLR</sequence>
<evidence type="ECO:0000313" key="2">
    <source>
        <dbReference type="Proteomes" id="UP000663828"/>
    </source>
</evidence>
<feature type="non-terminal residue" evidence="1">
    <location>
        <position position="80"/>
    </location>
</feature>
<dbReference type="AlphaFoldDB" id="A0A816HPM8"/>
<dbReference type="Proteomes" id="UP000663828">
    <property type="component" value="Unassembled WGS sequence"/>
</dbReference>
<dbReference type="Pfam" id="PF10142">
    <property type="entry name" value="PhoPQ_related"/>
    <property type="match status" value="1"/>
</dbReference>
<organism evidence="1 2">
    <name type="scientific">Adineta ricciae</name>
    <name type="common">Rotifer</name>
    <dbReference type="NCBI Taxonomy" id="249248"/>
    <lineage>
        <taxon>Eukaryota</taxon>
        <taxon>Metazoa</taxon>
        <taxon>Spiralia</taxon>
        <taxon>Gnathifera</taxon>
        <taxon>Rotifera</taxon>
        <taxon>Eurotatoria</taxon>
        <taxon>Bdelloidea</taxon>
        <taxon>Adinetida</taxon>
        <taxon>Adinetidae</taxon>
        <taxon>Adineta</taxon>
    </lineage>
</organism>
<keyword evidence="2" id="KW-1185">Reference proteome</keyword>
<dbReference type="InterPro" id="IPR009199">
    <property type="entry name" value="PhoPQ-act_pathogen-rel_PqaA"/>
</dbReference>